<protein>
    <submittedName>
        <fullName evidence="1">Uncharacterized protein</fullName>
    </submittedName>
</protein>
<name>A0A370C2K6_ASPNG</name>
<gene>
    <name evidence="1" type="ORF">M747DRAFT_238294</name>
</gene>
<organism evidence="1 2">
    <name type="scientific">Aspergillus niger ATCC 13496</name>
    <dbReference type="NCBI Taxonomy" id="1353008"/>
    <lineage>
        <taxon>Eukaryota</taxon>
        <taxon>Fungi</taxon>
        <taxon>Dikarya</taxon>
        <taxon>Ascomycota</taxon>
        <taxon>Pezizomycotina</taxon>
        <taxon>Eurotiomycetes</taxon>
        <taxon>Eurotiomycetidae</taxon>
        <taxon>Eurotiales</taxon>
        <taxon>Aspergillaceae</taxon>
        <taxon>Aspergillus</taxon>
        <taxon>Aspergillus subgen. Circumdati</taxon>
    </lineage>
</organism>
<accession>A0A370C2K6</accession>
<evidence type="ECO:0000313" key="2">
    <source>
        <dbReference type="Proteomes" id="UP000253845"/>
    </source>
</evidence>
<dbReference type="EMBL" id="KZ851917">
    <property type="protein sequence ID" value="RDH19852.1"/>
    <property type="molecule type" value="Genomic_DNA"/>
</dbReference>
<dbReference type="VEuPathDB" id="FungiDB:M747DRAFT_238294"/>
<proteinExistence type="predicted"/>
<dbReference type="Proteomes" id="UP000253845">
    <property type="component" value="Unassembled WGS sequence"/>
</dbReference>
<dbReference type="AlphaFoldDB" id="A0A370C2K6"/>
<evidence type="ECO:0000313" key="1">
    <source>
        <dbReference type="EMBL" id="RDH19852.1"/>
    </source>
</evidence>
<reference evidence="1 2" key="1">
    <citation type="submission" date="2018-07" db="EMBL/GenBank/DDBJ databases">
        <title>Section-level genome sequencing of Aspergillus section Nigri to investigate inter- and intra-species variation.</title>
        <authorList>
            <consortium name="DOE Joint Genome Institute"/>
            <person name="Vesth T.C."/>
            <person name="Nybo J.L."/>
            <person name="Theobald S."/>
            <person name="Frisvad J.C."/>
            <person name="Larsen T.O."/>
            <person name="Nielsen K.F."/>
            <person name="Hoof J.B."/>
            <person name="Brandl J."/>
            <person name="Salamov A."/>
            <person name="Riley R."/>
            <person name="Gladden J.M."/>
            <person name="Phatale P."/>
            <person name="Nielsen M.T."/>
            <person name="Lyhne E.K."/>
            <person name="Kogle M.E."/>
            <person name="Strasser K."/>
            <person name="McDonnell E."/>
            <person name="Barry K."/>
            <person name="Clum A."/>
            <person name="Chen C."/>
            <person name="Nolan M."/>
            <person name="Sandor L."/>
            <person name="Kuo A."/>
            <person name="Lipzen A."/>
            <person name="Hainaut M."/>
            <person name="Drula E."/>
            <person name="Tsang A."/>
            <person name="Magnuson J.K."/>
            <person name="Henrissat B."/>
            <person name="Wiebenga A."/>
            <person name="Simmons B.A."/>
            <person name="Makela M.R."/>
            <person name="De vries R.P."/>
            <person name="Grigoriev I.V."/>
            <person name="Mortensen U.H."/>
            <person name="Baker S.E."/>
            <person name="Andersen M.R."/>
        </authorList>
    </citation>
    <scope>NUCLEOTIDE SEQUENCE [LARGE SCALE GENOMIC DNA]</scope>
    <source>
        <strain evidence="1 2">ATCC 13496</strain>
    </source>
</reference>
<sequence>MKGSQLVPNRPLNSINQIVKQDRLDGPWHSGARWIIRDLAQSFDALERHWSHLSPCPILQPSRLLVNKALTATSTLSLLPSQLRLAGDIHIAAAVQVPSTRVRSAAPLGYGAPTRAWWRWCQRQPIEQCDLDSRLPIADPCTVAWACFGQERVRSGHFCHRMRLSRQSPMSMTKVPGTLRYIGQYYHAQKAKAVAFRQTSGGVSEISVSAITLITRSSITLKHDHTAEYVTTIQFRFTCYTIKTVSLENQPFQSRLGGACDTPHQIIGKSALKVGGAPGIGIRVSVVISFKGNPRHGDSWSKQGYLGTVFLAPVTTRFRGQVCREFLAITETIWMEFDTLADFIYCGLVGW</sequence>